<accession>A0A9D3YGK1</accession>
<dbReference type="Proteomes" id="UP000828390">
    <property type="component" value="Unassembled WGS sequence"/>
</dbReference>
<evidence type="ECO:0000313" key="1">
    <source>
        <dbReference type="EMBL" id="KAH3698160.1"/>
    </source>
</evidence>
<proteinExistence type="predicted"/>
<evidence type="ECO:0000313" key="2">
    <source>
        <dbReference type="Proteomes" id="UP000828390"/>
    </source>
</evidence>
<organism evidence="1 2">
    <name type="scientific">Dreissena polymorpha</name>
    <name type="common">Zebra mussel</name>
    <name type="synonym">Mytilus polymorpha</name>
    <dbReference type="NCBI Taxonomy" id="45954"/>
    <lineage>
        <taxon>Eukaryota</taxon>
        <taxon>Metazoa</taxon>
        <taxon>Spiralia</taxon>
        <taxon>Lophotrochozoa</taxon>
        <taxon>Mollusca</taxon>
        <taxon>Bivalvia</taxon>
        <taxon>Autobranchia</taxon>
        <taxon>Heteroconchia</taxon>
        <taxon>Euheterodonta</taxon>
        <taxon>Imparidentia</taxon>
        <taxon>Neoheterodontei</taxon>
        <taxon>Myida</taxon>
        <taxon>Dreissenoidea</taxon>
        <taxon>Dreissenidae</taxon>
        <taxon>Dreissena</taxon>
    </lineage>
</organism>
<protein>
    <submittedName>
        <fullName evidence="1">Uncharacterized protein</fullName>
    </submittedName>
</protein>
<name>A0A9D3YGK1_DREPO</name>
<comment type="caution">
    <text evidence="1">The sequence shown here is derived from an EMBL/GenBank/DDBJ whole genome shotgun (WGS) entry which is preliminary data.</text>
</comment>
<dbReference type="EMBL" id="JAIWYP010000016">
    <property type="protein sequence ID" value="KAH3698160.1"/>
    <property type="molecule type" value="Genomic_DNA"/>
</dbReference>
<keyword evidence="2" id="KW-1185">Reference proteome</keyword>
<sequence length="61" mass="6774">MMAIKPDVEAGEVLLTTMTMTRIGDKTSKRLNNKPEVTRRLMQLTNNQEIPANVASITDSV</sequence>
<reference evidence="1" key="2">
    <citation type="submission" date="2020-11" db="EMBL/GenBank/DDBJ databases">
        <authorList>
            <person name="McCartney M.A."/>
            <person name="Auch B."/>
            <person name="Kono T."/>
            <person name="Mallez S."/>
            <person name="Becker A."/>
            <person name="Gohl D.M."/>
            <person name="Silverstein K.A.T."/>
            <person name="Koren S."/>
            <person name="Bechman K.B."/>
            <person name="Herman A."/>
            <person name="Abrahante J.E."/>
            <person name="Garbe J."/>
        </authorList>
    </citation>
    <scope>NUCLEOTIDE SEQUENCE</scope>
    <source>
        <strain evidence="1">Duluth1</strain>
        <tissue evidence="1">Whole animal</tissue>
    </source>
</reference>
<dbReference type="AlphaFoldDB" id="A0A9D3YGK1"/>
<reference evidence="1" key="1">
    <citation type="journal article" date="2019" name="bioRxiv">
        <title>The Genome of the Zebra Mussel, Dreissena polymorpha: A Resource for Invasive Species Research.</title>
        <authorList>
            <person name="McCartney M.A."/>
            <person name="Auch B."/>
            <person name="Kono T."/>
            <person name="Mallez S."/>
            <person name="Zhang Y."/>
            <person name="Obille A."/>
            <person name="Becker A."/>
            <person name="Abrahante J.E."/>
            <person name="Garbe J."/>
            <person name="Badalamenti J.P."/>
            <person name="Herman A."/>
            <person name="Mangelson H."/>
            <person name="Liachko I."/>
            <person name="Sullivan S."/>
            <person name="Sone E.D."/>
            <person name="Koren S."/>
            <person name="Silverstein K.A.T."/>
            <person name="Beckman K.B."/>
            <person name="Gohl D.M."/>
        </authorList>
    </citation>
    <scope>NUCLEOTIDE SEQUENCE</scope>
    <source>
        <strain evidence="1">Duluth1</strain>
        <tissue evidence="1">Whole animal</tissue>
    </source>
</reference>
<gene>
    <name evidence="1" type="ORF">DPMN_085679</name>
</gene>